<accession>A0A151ZDK1</accession>
<evidence type="ECO:0000313" key="1">
    <source>
        <dbReference type="EMBL" id="KYQ92005.1"/>
    </source>
</evidence>
<dbReference type="InParanoid" id="A0A151ZDK1"/>
<proteinExistence type="predicted"/>
<dbReference type="SUPFAM" id="SSF52047">
    <property type="entry name" value="RNI-like"/>
    <property type="match status" value="2"/>
</dbReference>
<dbReference type="Proteomes" id="UP000076078">
    <property type="component" value="Unassembled WGS sequence"/>
</dbReference>
<organism evidence="1 2">
    <name type="scientific">Tieghemostelium lacteum</name>
    <name type="common">Slime mold</name>
    <name type="synonym">Dictyostelium lacteum</name>
    <dbReference type="NCBI Taxonomy" id="361077"/>
    <lineage>
        <taxon>Eukaryota</taxon>
        <taxon>Amoebozoa</taxon>
        <taxon>Evosea</taxon>
        <taxon>Eumycetozoa</taxon>
        <taxon>Dictyostelia</taxon>
        <taxon>Dictyosteliales</taxon>
        <taxon>Raperosteliaceae</taxon>
        <taxon>Tieghemostelium</taxon>
    </lineage>
</organism>
<comment type="caution">
    <text evidence="1">The sequence shown here is derived from an EMBL/GenBank/DDBJ whole genome shotgun (WGS) entry which is preliminary data.</text>
</comment>
<evidence type="ECO:0000313" key="2">
    <source>
        <dbReference type="Proteomes" id="UP000076078"/>
    </source>
</evidence>
<sequence>MLLPNYVIVDILNILFSTIRSPINNFSLIETISLVSREWKDSILPRLHIDFGRKTPIDRFFYRAIDNLLNRGLTKLSLFILCINSQQIDLMERLTDNFKYVKELGIVCGPTVSDQNQQQIVDLIKGFKSLHNIEILHLSHCLLNCIDCFRNLKHISLNNFTITMDKIIDLIYSIKPQSLKLQSTPYNNDDDTNYDSLIKEVMKCHFITSFQIFNYFMEFTATSFIEILQHPTITKLSLISNLPDELPTFEIRNTVLKRIYYDQANYNISDYWQCISNLKTINVNLLTKKTVDNLIAYHNKNLKNLVITRFDFSVLCDLIASNLSLKKLSTLFCGHDKSIPEMLVKSLKLNNNLTSLKLADDNHEVFKEILRLDHPTLIDFTMDYPHETTLEEFEQDIINNKSLRSLSIIFKFTNNGSGFQSIISILANNKTLLHINFPQPIVHEQLSPNQLDSLDNALSQSPQWRTIHMSVSFNIKNNYNVFSLIQKVSLVSREWKDVILPRIFIKFHCVRDEEIMRRIDKLLQRDFVNLSIDLYIQDQSDEVMSLLLNAKSSQVTFDSLKLHMDKIEWSPPDHYKPIHTLGLGGYIEDKTSYQKFMETIKNYQSFRDIETINIISVNLIEHLSAFKKLTSIDLSSLRIQLDPIIEMVKQIKPKTLTLQSTPYGYGISDQNFDRLFNVIREIDTIESFEVFNYFLVTTNKSFVDMLHHPSLTILSVTNLKGEMPNPLVIRNSKLKKLYSDIDSTNLIVDAWDCQSSLKSLRIDLLNQQTLDCIKKFHSVNLQKLDIDKVDDLKVFIDLLDQKNLSFKMLNISSPISTNTNYEPLLKSIKSNQTITSFKFSNEEPEFLKEFLKITDKDYDHLTLNTNSSTIEDYVKEISENTTFSAISIRTRPMEFDSSFKAILKILKHNKTLINVEFPSPTESQVLNETQYEKLKKVISNSPQLLKIKMSGYRQKDKRIGYYDFPLFYDALIDHL</sequence>
<reference evidence="1 2" key="1">
    <citation type="submission" date="2015-12" db="EMBL/GenBank/DDBJ databases">
        <title>Dictyostelia acquired genes for synthesis and detection of signals that induce cell-type specialization by lateral gene transfer from prokaryotes.</title>
        <authorList>
            <person name="Gloeckner G."/>
            <person name="Schaap P."/>
        </authorList>
    </citation>
    <scope>NUCLEOTIDE SEQUENCE [LARGE SCALE GENOMIC DNA]</scope>
    <source>
        <strain evidence="1 2">TK</strain>
    </source>
</reference>
<dbReference type="AlphaFoldDB" id="A0A151ZDK1"/>
<name>A0A151ZDK1_TIELA</name>
<dbReference type="InterPro" id="IPR032675">
    <property type="entry name" value="LRR_dom_sf"/>
</dbReference>
<dbReference type="EMBL" id="LODT01000031">
    <property type="protein sequence ID" value="KYQ92005.1"/>
    <property type="molecule type" value="Genomic_DNA"/>
</dbReference>
<keyword evidence="2" id="KW-1185">Reference proteome</keyword>
<protein>
    <submittedName>
        <fullName evidence="1">Uncharacterized protein</fullName>
    </submittedName>
</protein>
<gene>
    <name evidence="1" type="ORF">DLAC_06830</name>
</gene>
<dbReference type="Gene3D" id="3.80.10.10">
    <property type="entry name" value="Ribonuclease Inhibitor"/>
    <property type="match status" value="1"/>
</dbReference>